<reference evidence="3" key="1">
    <citation type="submission" date="2015-07" db="EMBL/GenBank/DDBJ databases">
        <authorList>
            <person name="Teixeira M.M."/>
            <person name="Souza R.C."/>
            <person name="Almeida L.G."/>
            <person name="Vicente V.A."/>
            <person name="de Hoog S."/>
            <person name="Bocca A.L."/>
            <person name="de Almeida S.R."/>
            <person name="Vasconcelos A.T."/>
            <person name="Felipe M.S."/>
        </authorList>
    </citation>
    <scope>NUCLEOTIDE SEQUENCE [LARGE SCALE GENOMIC DNA]</scope>
    <source>
        <strain evidence="3">KSF</strain>
    </source>
</reference>
<gene>
    <name evidence="2" type="ORF">CLCR_05153</name>
</gene>
<evidence type="ECO:0000259" key="1">
    <source>
        <dbReference type="Pfam" id="PF01636"/>
    </source>
</evidence>
<dbReference type="InterPro" id="IPR002575">
    <property type="entry name" value="Aminoglycoside_PTrfase"/>
</dbReference>
<dbReference type="VEuPathDB" id="FungiDB:CLCR_05153"/>
<keyword evidence="2" id="KW-0418">Kinase</keyword>
<dbReference type="GO" id="GO:0016301">
    <property type="term" value="F:kinase activity"/>
    <property type="evidence" value="ECO:0007669"/>
    <property type="project" value="UniProtKB-KW"/>
</dbReference>
<dbReference type="AlphaFoldDB" id="A0A1C1CKK3"/>
<dbReference type="Gene3D" id="3.90.1200.10">
    <property type="match status" value="1"/>
</dbReference>
<dbReference type="SUPFAM" id="SSF56112">
    <property type="entry name" value="Protein kinase-like (PK-like)"/>
    <property type="match status" value="1"/>
</dbReference>
<dbReference type="PANTHER" id="PTHR21310:SF58">
    <property type="entry name" value="AMINOGLYCOSIDE PHOSPHOTRANSFERASE DOMAIN-CONTAINING PROTEIN"/>
    <property type="match status" value="1"/>
</dbReference>
<dbReference type="InterPro" id="IPR051678">
    <property type="entry name" value="AGP_Transferase"/>
</dbReference>
<evidence type="ECO:0000313" key="3">
    <source>
        <dbReference type="Proteomes" id="UP000094526"/>
    </source>
</evidence>
<dbReference type="STRING" id="86049.A0A1C1CKK3"/>
<protein>
    <submittedName>
        <fullName evidence="2">Protein kinase-like protein</fullName>
    </submittedName>
</protein>
<proteinExistence type="predicted"/>
<dbReference type="Proteomes" id="UP000094526">
    <property type="component" value="Unassembled WGS sequence"/>
</dbReference>
<evidence type="ECO:0000313" key="2">
    <source>
        <dbReference type="EMBL" id="OCT49045.1"/>
    </source>
</evidence>
<dbReference type="CDD" id="cd05120">
    <property type="entry name" value="APH_ChoK_like"/>
    <property type="match status" value="1"/>
</dbReference>
<comment type="caution">
    <text evidence="2">The sequence shown here is derived from an EMBL/GenBank/DDBJ whole genome shotgun (WGS) entry which is preliminary data.</text>
</comment>
<sequence>MSLNIVKPWTFKRLYAAGKCEDVGFIEMEWMEGDTLENVWNELTNEEKLSYARQLREVILDLWIKAGYRSPSQSEPGRPISDRGSLQRILAEQHHIHHSDHLSESAGSLFTATDHKIVFTHGDLSPINIIVREGRVVGIVDWEYAGWYPEHWEFVQFFRAMYADYRNFADVIFDKIYSTELVTDHLLGLLTRH</sequence>
<keyword evidence="3" id="KW-1185">Reference proteome</keyword>
<keyword evidence="2" id="KW-0808">Transferase</keyword>
<organism evidence="2 3">
    <name type="scientific">Cladophialophora carrionii</name>
    <dbReference type="NCBI Taxonomy" id="86049"/>
    <lineage>
        <taxon>Eukaryota</taxon>
        <taxon>Fungi</taxon>
        <taxon>Dikarya</taxon>
        <taxon>Ascomycota</taxon>
        <taxon>Pezizomycotina</taxon>
        <taxon>Eurotiomycetes</taxon>
        <taxon>Chaetothyriomycetidae</taxon>
        <taxon>Chaetothyriales</taxon>
        <taxon>Herpotrichiellaceae</taxon>
        <taxon>Cladophialophora</taxon>
    </lineage>
</organism>
<dbReference type="OrthoDB" id="2906425at2759"/>
<dbReference type="EMBL" id="LGRB01000011">
    <property type="protein sequence ID" value="OCT49045.1"/>
    <property type="molecule type" value="Genomic_DNA"/>
</dbReference>
<dbReference type="InterPro" id="IPR011009">
    <property type="entry name" value="Kinase-like_dom_sf"/>
</dbReference>
<dbReference type="PANTHER" id="PTHR21310">
    <property type="entry name" value="AMINOGLYCOSIDE PHOSPHOTRANSFERASE-RELATED-RELATED"/>
    <property type="match status" value="1"/>
</dbReference>
<dbReference type="Pfam" id="PF01636">
    <property type="entry name" value="APH"/>
    <property type="match status" value="1"/>
</dbReference>
<feature type="domain" description="Aminoglycoside phosphotransferase" evidence="1">
    <location>
        <begin position="24"/>
        <end position="167"/>
    </location>
</feature>
<accession>A0A1C1CKK3</accession>
<name>A0A1C1CKK3_9EURO</name>